<evidence type="ECO:0000256" key="2">
    <source>
        <dbReference type="SAM" id="SignalP"/>
    </source>
</evidence>
<dbReference type="Proteomes" id="UP001055580">
    <property type="component" value="Chromosome"/>
</dbReference>
<feature type="signal peptide" evidence="2">
    <location>
        <begin position="1"/>
        <end position="16"/>
    </location>
</feature>
<evidence type="ECO:0000313" key="3">
    <source>
        <dbReference type="EMBL" id="URW75754.1"/>
    </source>
</evidence>
<proteinExistence type="predicted"/>
<feature type="chain" id="PRO_5047272584" evidence="2">
    <location>
        <begin position="17"/>
        <end position="281"/>
    </location>
</feature>
<reference evidence="3" key="1">
    <citation type="submission" date="2022-05" db="EMBL/GenBank/DDBJ databases">
        <title>Sphingomonas sp. strain RMG20 Genome sequencing and assembly.</title>
        <authorList>
            <person name="Kim I."/>
        </authorList>
    </citation>
    <scope>NUCLEOTIDE SEQUENCE</scope>
    <source>
        <strain evidence="3">RMG20</strain>
    </source>
</reference>
<name>A0ABY4TX70_9SPHN</name>
<keyword evidence="3" id="KW-0378">Hydrolase</keyword>
<organism evidence="3 4">
    <name type="scientific">Sphingomonas donggukensis</name>
    <dbReference type="NCBI Taxonomy" id="2949093"/>
    <lineage>
        <taxon>Bacteria</taxon>
        <taxon>Pseudomonadati</taxon>
        <taxon>Pseudomonadota</taxon>
        <taxon>Alphaproteobacteria</taxon>
        <taxon>Sphingomonadales</taxon>
        <taxon>Sphingomonadaceae</taxon>
        <taxon>Sphingomonas</taxon>
    </lineage>
</organism>
<dbReference type="RefSeq" id="WP_250752299.1">
    <property type="nucleotide sequence ID" value="NZ_CP098401.1"/>
</dbReference>
<evidence type="ECO:0000256" key="1">
    <source>
        <dbReference type="SAM" id="MobiDB-lite"/>
    </source>
</evidence>
<accession>A0ABY4TX70</accession>
<dbReference type="EMBL" id="CP098401">
    <property type="protein sequence ID" value="URW75754.1"/>
    <property type="molecule type" value="Genomic_DNA"/>
</dbReference>
<evidence type="ECO:0000313" key="4">
    <source>
        <dbReference type="Proteomes" id="UP001055580"/>
    </source>
</evidence>
<dbReference type="GO" id="GO:0016787">
    <property type="term" value="F:hydrolase activity"/>
    <property type="evidence" value="ECO:0007669"/>
    <property type="project" value="UniProtKB-KW"/>
</dbReference>
<keyword evidence="2" id="KW-0732">Signal</keyword>
<keyword evidence="4" id="KW-1185">Reference proteome</keyword>
<protein>
    <submittedName>
        <fullName evidence="3">Glycoside hydrolase</fullName>
    </submittedName>
</protein>
<sequence>MSILALLLAAAGPVTAPPPALKADPFYTRHVDAGGIPILSSARVPDAALLAARSIVRGMTAHRRDFARYLAKSGYRVAIMASDEATTDLPEQRHWTRPTRDDPRLTRCERKHYDARIGAMTDRAYWNARARGMSGRLTSGAVEDVLGLRSSRYWGETILVHEFAHDILFAAYAVDRPLYAAVAAAFEAARASGRWKDEYAATNVGEYWAEGTQFWFESNRLAAFDGRRILSQDDLKAYDPALYATLQRAYGSSHRLAGDPFHRSPARVPPGPPPVNTAEVC</sequence>
<dbReference type="SUPFAM" id="SSF55486">
    <property type="entry name" value="Metalloproteases ('zincins'), catalytic domain"/>
    <property type="match status" value="1"/>
</dbReference>
<gene>
    <name evidence="3" type="ORF">M9980_00500</name>
</gene>
<feature type="region of interest" description="Disordered" evidence="1">
    <location>
        <begin position="261"/>
        <end position="281"/>
    </location>
</feature>